<gene>
    <name evidence="2" type="ORF">MEDL_18863</name>
</gene>
<dbReference type="PANTHER" id="PTHR10730:SF45">
    <property type="entry name" value="PROCOLLAGEN-LYSINE,2-OXOGLUTARATE 5-DIOXYGENASE"/>
    <property type="match status" value="1"/>
</dbReference>
<dbReference type="PANTHER" id="PTHR10730">
    <property type="entry name" value="PROCOLLAGEN-LYSINE,2-OXOGLUTARATE 5-DIOXYGENASE/GLYCOSYLTRANSFERASE 25 FAMILY MEMBER"/>
    <property type="match status" value="1"/>
</dbReference>
<protein>
    <submittedName>
        <fullName evidence="2">PLOD3</fullName>
        <ecNumber evidence="2">1.14.11.4</ecNumber>
        <ecNumber evidence="2">2.4.1.50</ecNumber>
        <ecNumber evidence="2">2.4.1.66</ecNumber>
    </submittedName>
</protein>
<evidence type="ECO:0000313" key="2">
    <source>
        <dbReference type="EMBL" id="CAG2204392.1"/>
    </source>
</evidence>
<evidence type="ECO:0000259" key="1">
    <source>
        <dbReference type="Pfam" id="PF03171"/>
    </source>
</evidence>
<keyword evidence="2" id="KW-0560">Oxidoreductase</keyword>
<feature type="domain" description="Isopenicillin N synthase-like Fe(2+) 2OG dioxygenase" evidence="1">
    <location>
        <begin position="127"/>
        <end position="177"/>
    </location>
</feature>
<organism evidence="2 3">
    <name type="scientific">Mytilus edulis</name>
    <name type="common">Blue mussel</name>
    <dbReference type="NCBI Taxonomy" id="6550"/>
    <lineage>
        <taxon>Eukaryota</taxon>
        <taxon>Metazoa</taxon>
        <taxon>Spiralia</taxon>
        <taxon>Lophotrochozoa</taxon>
        <taxon>Mollusca</taxon>
        <taxon>Bivalvia</taxon>
        <taxon>Autobranchia</taxon>
        <taxon>Pteriomorphia</taxon>
        <taxon>Mytilida</taxon>
        <taxon>Mytiloidea</taxon>
        <taxon>Mytilidae</taxon>
        <taxon>Mytilinae</taxon>
        <taxon>Mytilus</taxon>
    </lineage>
</organism>
<dbReference type="EC" id="1.14.11.4" evidence="2"/>
<sequence>MFVPESTSMLQKFRAWTFGTRPEYVDVKVLGQGEGREGKRNSLNMIIIDTGLQCLGKNELSLIWALFPVPLCADVRVGGYENVPTVDIHMRQIDFDEHFLDFLQTYVRPLKDKVYPGMSEEANAVMNFVVRYRPGEQDHLEPHHDASTYTINIGLNRQGIDYAGGGSRFIRYNCSVVNTRKG</sequence>
<keyword evidence="2" id="KW-0808">Transferase</keyword>
<dbReference type="Pfam" id="PF03171">
    <property type="entry name" value="2OG-FeII_Oxy"/>
    <property type="match status" value="1"/>
</dbReference>
<dbReference type="GO" id="GO:0008475">
    <property type="term" value="F:procollagen-lysine 5-dioxygenase activity"/>
    <property type="evidence" value="ECO:0007669"/>
    <property type="project" value="UniProtKB-EC"/>
</dbReference>
<dbReference type="GO" id="GO:0050211">
    <property type="term" value="F:procollagen galactosyltransferase activity"/>
    <property type="evidence" value="ECO:0007669"/>
    <property type="project" value="UniProtKB-EC"/>
</dbReference>
<reference evidence="2" key="1">
    <citation type="submission" date="2021-03" db="EMBL/GenBank/DDBJ databases">
        <authorList>
            <person name="Bekaert M."/>
        </authorList>
    </citation>
    <scope>NUCLEOTIDE SEQUENCE</scope>
</reference>
<dbReference type="EC" id="2.4.1.66" evidence="2"/>
<evidence type="ECO:0000313" key="3">
    <source>
        <dbReference type="Proteomes" id="UP000683360"/>
    </source>
</evidence>
<keyword evidence="2" id="KW-0328">Glycosyltransferase</keyword>
<accession>A0A8S3RBS5</accession>
<dbReference type="EC" id="2.4.1.50" evidence="2"/>
<dbReference type="OrthoDB" id="6262174at2759"/>
<dbReference type="AlphaFoldDB" id="A0A8S3RBS5"/>
<dbReference type="InterPro" id="IPR044861">
    <property type="entry name" value="IPNS-like_FE2OG_OXY"/>
</dbReference>
<dbReference type="GO" id="GO:0005783">
    <property type="term" value="C:endoplasmic reticulum"/>
    <property type="evidence" value="ECO:0007669"/>
    <property type="project" value="TreeGrafter"/>
</dbReference>
<dbReference type="GO" id="GO:0033823">
    <property type="term" value="F:procollagen glucosyltransferase activity"/>
    <property type="evidence" value="ECO:0007669"/>
    <property type="project" value="UniProtKB-EC"/>
</dbReference>
<comment type="caution">
    <text evidence="2">The sequence shown here is derived from an EMBL/GenBank/DDBJ whole genome shotgun (WGS) entry which is preliminary data.</text>
</comment>
<name>A0A8S3RBS5_MYTED</name>
<dbReference type="EMBL" id="CAJPWZ010000949">
    <property type="protein sequence ID" value="CAG2204392.1"/>
    <property type="molecule type" value="Genomic_DNA"/>
</dbReference>
<keyword evidence="3" id="KW-1185">Reference proteome</keyword>
<dbReference type="Proteomes" id="UP000683360">
    <property type="component" value="Unassembled WGS sequence"/>
</dbReference>
<proteinExistence type="predicted"/>
<dbReference type="InterPro" id="IPR050757">
    <property type="entry name" value="Collagen_mod_GT25"/>
</dbReference>